<keyword evidence="3" id="KW-1185">Reference proteome</keyword>
<dbReference type="InterPro" id="IPR002818">
    <property type="entry name" value="DJ-1/PfpI"/>
</dbReference>
<evidence type="ECO:0000313" key="3">
    <source>
        <dbReference type="Proteomes" id="UP001305414"/>
    </source>
</evidence>
<evidence type="ECO:0000259" key="1">
    <source>
        <dbReference type="Pfam" id="PF01965"/>
    </source>
</evidence>
<dbReference type="PANTHER" id="PTHR43130">
    <property type="entry name" value="ARAC-FAMILY TRANSCRIPTIONAL REGULATOR"/>
    <property type="match status" value="1"/>
</dbReference>
<sequence length="229" mass="25452">MAQSLDLAKPHRPINVGVILSTITEVGDIVPADMLHGFSRHFASSFPDDLGPPGYKDGAIDFNFLWVTEKGETTPANLTSGIRILPTHSFETSPTLDIIIIGAHTFGYTPSEAELAFVRKSWETCVAFIAVCGGVDVPRAAGILEGKTATGPRPFIELWRQQSPGTNWVEKRWVRDGKLWTSGALFNGLDLMHNFIKQTWPANVLTDYIAKLGHWPDRDVDYKDVQWNF</sequence>
<dbReference type="EMBL" id="JAWHQM010000006">
    <property type="protein sequence ID" value="KAK5627968.1"/>
    <property type="molecule type" value="Genomic_DNA"/>
</dbReference>
<dbReference type="Pfam" id="PF01965">
    <property type="entry name" value="DJ-1_PfpI"/>
    <property type="match status" value="1"/>
</dbReference>
<dbReference type="SUPFAM" id="SSF52317">
    <property type="entry name" value="Class I glutamine amidotransferase-like"/>
    <property type="match status" value="1"/>
</dbReference>
<name>A0AAN7Z5L7_9PEZI</name>
<dbReference type="PANTHER" id="PTHR43130:SF7">
    <property type="entry name" value="DJ-1_PFPI DOMAIN-CONTAINING PROTEIN"/>
    <property type="match status" value="1"/>
</dbReference>
<reference evidence="2 3" key="1">
    <citation type="submission" date="2023-10" db="EMBL/GenBank/DDBJ databases">
        <title>Draft genome sequence of Xylaria bambusicola isolate GMP-LS, the root and basal stem rot pathogen of sugarcane in Indonesia.</title>
        <authorList>
            <person name="Selvaraj P."/>
            <person name="Muralishankar V."/>
            <person name="Muruganantham S."/>
            <person name="Sp S."/>
            <person name="Haryani S."/>
            <person name="Lau K.J.X."/>
            <person name="Naqvi N.I."/>
        </authorList>
    </citation>
    <scope>NUCLEOTIDE SEQUENCE [LARGE SCALE GENOMIC DNA]</scope>
    <source>
        <strain evidence="2">GMP-LS</strain>
    </source>
</reference>
<feature type="domain" description="DJ-1/PfpI" evidence="1">
    <location>
        <begin position="76"/>
        <end position="197"/>
    </location>
</feature>
<comment type="caution">
    <text evidence="2">The sequence shown here is derived from an EMBL/GenBank/DDBJ whole genome shotgun (WGS) entry which is preliminary data.</text>
</comment>
<dbReference type="InterPro" id="IPR052158">
    <property type="entry name" value="INH-QAR"/>
</dbReference>
<dbReference type="Gene3D" id="3.40.50.880">
    <property type="match status" value="1"/>
</dbReference>
<protein>
    <recommendedName>
        <fullName evidence="1">DJ-1/PfpI domain-containing protein</fullName>
    </recommendedName>
</protein>
<gene>
    <name evidence="2" type="ORF">RRF57_003683</name>
</gene>
<dbReference type="Proteomes" id="UP001305414">
    <property type="component" value="Unassembled WGS sequence"/>
</dbReference>
<evidence type="ECO:0000313" key="2">
    <source>
        <dbReference type="EMBL" id="KAK5627968.1"/>
    </source>
</evidence>
<proteinExistence type="predicted"/>
<dbReference type="AlphaFoldDB" id="A0AAN7Z5L7"/>
<dbReference type="InterPro" id="IPR029062">
    <property type="entry name" value="Class_I_gatase-like"/>
</dbReference>
<accession>A0AAN7Z5L7</accession>
<organism evidence="2 3">
    <name type="scientific">Xylaria bambusicola</name>
    <dbReference type="NCBI Taxonomy" id="326684"/>
    <lineage>
        <taxon>Eukaryota</taxon>
        <taxon>Fungi</taxon>
        <taxon>Dikarya</taxon>
        <taxon>Ascomycota</taxon>
        <taxon>Pezizomycotina</taxon>
        <taxon>Sordariomycetes</taxon>
        <taxon>Xylariomycetidae</taxon>
        <taxon>Xylariales</taxon>
        <taxon>Xylariaceae</taxon>
        <taxon>Xylaria</taxon>
    </lineage>
</organism>